<dbReference type="EMBL" id="BARU01034234">
    <property type="protein sequence ID" value="GAH62358.1"/>
    <property type="molecule type" value="Genomic_DNA"/>
</dbReference>
<dbReference type="InterPro" id="IPR050595">
    <property type="entry name" value="Bact_response_regulator"/>
</dbReference>
<gene>
    <name evidence="3" type="ORF">S03H2_53766</name>
</gene>
<proteinExistence type="predicted"/>
<dbReference type="Gene3D" id="3.40.50.2300">
    <property type="match status" value="1"/>
</dbReference>
<sequence>MEKKAKILLIDDDADFVESTKIVLESKPYEVIVAYEGDEGLRKAREEKPDLILLDIIMPVKDGFTAAEQFKKDPQLSKIPVVMLTSYSSRRAGTSIPVSRGLELEAEDYIDKPVSPDELLRRIERYLKLKG</sequence>
<protein>
    <recommendedName>
        <fullName evidence="2">Response regulatory domain-containing protein</fullName>
    </recommendedName>
</protein>
<dbReference type="PANTHER" id="PTHR44591">
    <property type="entry name" value="STRESS RESPONSE REGULATOR PROTEIN 1"/>
    <property type="match status" value="1"/>
</dbReference>
<evidence type="ECO:0000256" key="1">
    <source>
        <dbReference type="ARBA" id="ARBA00022553"/>
    </source>
</evidence>
<dbReference type="Pfam" id="PF00072">
    <property type="entry name" value="Response_reg"/>
    <property type="match status" value="1"/>
</dbReference>
<dbReference type="GO" id="GO:0000160">
    <property type="term" value="P:phosphorelay signal transduction system"/>
    <property type="evidence" value="ECO:0007669"/>
    <property type="project" value="InterPro"/>
</dbReference>
<name>X1IXS6_9ZZZZ</name>
<feature type="domain" description="Response regulatory" evidence="2">
    <location>
        <begin position="6"/>
        <end position="127"/>
    </location>
</feature>
<accession>X1IXS6</accession>
<dbReference type="PROSITE" id="PS50110">
    <property type="entry name" value="RESPONSE_REGULATORY"/>
    <property type="match status" value="1"/>
</dbReference>
<dbReference type="InterPro" id="IPR011006">
    <property type="entry name" value="CheY-like_superfamily"/>
</dbReference>
<organism evidence="3">
    <name type="scientific">marine sediment metagenome</name>
    <dbReference type="NCBI Taxonomy" id="412755"/>
    <lineage>
        <taxon>unclassified sequences</taxon>
        <taxon>metagenomes</taxon>
        <taxon>ecological metagenomes</taxon>
    </lineage>
</organism>
<dbReference type="InterPro" id="IPR001789">
    <property type="entry name" value="Sig_transdc_resp-reg_receiver"/>
</dbReference>
<dbReference type="AlphaFoldDB" id="X1IXS6"/>
<comment type="caution">
    <text evidence="3">The sequence shown here is derived from an EMBL/GenBank/DDBJ whole genome shotgun (WGS) entry which is preliminary data.</text>
</comment>
<feature type="non-terminal residue" evidence="3">
    <location>
        <position position="131"/>
    </location>
</feature>
<evidence type="ECO:0000313" key="3">
    <source>
        <dbReference type="EMBL" id="GAH62358.1"/>
    </source>
</evidence>
<dbReference type="SMART" id="SM00448">
    <property type="entry name" value="REC"/>
    <property type="match status" value="1"/>
</dbReference>
<dbReference type="PANTHER" id="PTHR44591:SF3">
    <property type="entry name" value="RESPONSE REGULATORY DOMAIN-CONTAINING PROTEIN"/>
    <property type="match status" value="1"/>
</dbReference>
<evidence type="ECO:0000259" key="2">
    <source>
        <dbReference type="PROSITE" id="PS50110"/>
    </source>
</evidence>
<reference evidence="3" key="1">
    <citation type="journal article" date="2014" name="Front. Microbiol.">
        <title>High frequency of phylogenetically diverse reductive dehalogenase-homologous genes in deep subseafloor sedimentary metagenomes.</title>
        <authorList>
            <person name="Kawai M."/>
            <person name="Futagami T."/>
            <person name="Toyoda A."/>
            <person name="Takaki Y."/>
            <person name="Nishi S."/>
            <person name="Hori S."/>
            <person name="Arai W."/>
            <person name="Tsubouchi T."/>
            <person name="Morono Y."/>
            <person name="Uchiyama I."/>
            <person name="Ito T."/>
            <person name="Fujiyama A."/>
            <person name="Inagaki F."/>
            <person name="Takami H."/>
        </authorList>
    </citation>
    <scope>NUCLEOTIDE SEQUENCE</scope>
    <source>
        <strain evidence="3">Expedition CK06-06</strain>
    </source>
</reference>
<dbReference type="SUPFAM" id="SSF52172">
    <property type="entry name" value="CheY-like"/>
    <property type="match status" value="1"/>
</dbReference>
<keyword evidence="1" id="KW-0597">Phosphoprotein</keyword>